<dbReference type="GO" id="GO:0005634">
    <property type="term" value="C:nucleus"/>
    <property type="evidence" value="ECO:0007669"/>
    <property type="project" value="TreeGrafter"/>
</dbReference>
<dbReference type="PRINTS" id="PR00103">
    <property type="entry name" value="CAMPKINASE"/>
</dbReference>
<dbReference type="PANTHER" id="PTHR11635:SF152">
    <property type="entry name" value="CAMP-DEPENDENT PROTEIN KINASE TYPE I REGULATORY SUBUNIT-RELATED"/>
    <property type="match status" value="1"/>
</dbReference>
<organism evidence="12 13">
    <name type="scientific">Malassezia psittaci</name>
    <dbReference type="NCBI Taxonomy" id="1821823"/>
    <lineage>
        <taxon>Eukaryota</taxon>
        <taxon>Fungi</taxon>
        <taxon>Dikarya</taxon>
        <taxon>Basidiomycota</taxon>
        <taxon>Ustilaginomycotina</taxon>
        <taxon>Malasseziomycetes</taxon>
        <taxon>Malasseziales</taxon>
        <taxon>Malasseziaceae</taxon>
        <taxon>Malassezia</taxon>
    </lineage>
</organism>
<dbReference type="AlphaFoldDB" id="A0AAF0FB03"/>
<dbReference type="InterPro" id="IPR014710">
    <property type="entry name" value="RmlC-like_jellyroll"/>
</dbReference>
<sequence length="373" mass="40639">MHLPQAHANSHTGTSPFGGQAVSESEFPAGFNFSRRTSVSAESMSPRVGEPRISSTRIPIPKTETQQKRILNAVKDSLLFRNLEPEQFQAALLALEEVHKDAGTVVIKQGDQGDYFYIVESGELDVYLQPPGTSAKDALAAPDNQLGNKVVTYGPGASFGELALLYMQPRAASVVATAPCILWAVDRMTFRSILAETNLTRRDFFASFLKQVPLLQHLNDEERERVLDAIQVQDFKPGEVVVRQGEVGTHFYMVMNGVAEVHKAGENQDPVSLLQRGDYFGELALMRQTPRAATVCAAAHSDSGTLRVAALEEQAFTRLLGPLTGIMARYAETHYNRDEANVADAGATLNSTQTTMAVAPTQQDPGSPRSGYM</sequence>
<evidence type="ECO:0000256" key="10">
    <source>
        <dbReference type="SAM" id="MobiDB-lite"/>
    </source>
</evidence>
<feature type="binding site" evidence="9">
    <location>
        <position position="161"/>
    </location>
    <ligand>
        <name>3',5'-cyclic AMP</name>
        <dbReference type="ChEBI" id="CHEBI:58165"/>
        <label>1</label>
    </ligand>
</feature>
<feature type="binding site" evidence="9">
    <location>
        <position position="282"/>
    </location>
    <ligand>
        <name>3',5'-cyclic AMP</name>
        <dbReference type="ChEBI" id="CHEBI:58165"/>
        <label>2</label>
    </ligand>
</feature>
<keyword evidence="13" id="KW-1185">Reference proteome</keyword>
<evidence type="ECO:0000256" key="1">
    <source>
        <dbReference type="ARBA" id="ARBA00005753"/>
    </source>
</evidence>
<feature type="region of interest" description="Disordered" evidence="10">
    <location>
        <begin position="1"/>
        <end position="21"/>
    </location>
</feature>
<dbReference type="GO" id="GO:0005829">
    <property type="term" value="C:cytosol"/>
    <property type="evidence" value="ECO:0007669"/>
    <property type="project" value="TreeGrafter"/>
</dbReference>
<dbReference type="Gene3D" id="2.60.120.10">
    <property type="entry name" value="Jelly Rolls"/>
    <property type="match status" value="2"/>
</dbReference>
<evidence type="ECO:0000256" key="2">
    <source>
        <dbReference type="ARBA" id="ARBA00020355"/>
    </source>
</evidence>
<evidence type="ECO:0000259" key="11">
    <source>
        <dbReference type="PROSITE" id="PS50042"/>
    </source>
</evidence>
<dbReference type="InterPro" id="IPR018488">
    <property type="entry name" value="cNMP-bd_CS"/>
</dbReference>
<evidence type="ECO:0000313" key="12">
    <source>
        <dbReference type="EMBL" id="WFD41512.1"/>
    </source>
</evidence>
<dbReference type="GO" id="GO:0004862">
    <property type="term" value="F:cAMP-dependent protein kinase inhibitor activity"/>
    <property type="evidence" value="ECO:0007669"/>
    <property type="project" value="TreeGrafter"/>
</dbReference>
<evidence type="ECO:0000256" key="9">
    <source>
        <dbReference type="PIRSR" id="PIRSR000548-1"/>
    </source>
</evidence>
<dbReference type="Pfam" id="PF00027">
    <property type="entry name" value="cNMP_binding"/>
    <property type="match status" value="2"/>
</dbReference>
<dbReference type="GO" id="GO:0033554">
    <property type="term" value="P:cellular response to stress"/>
    <property type="evidence" value="ECO:0007669"/>
    <property type="project" value="UniProtKB-ARBA"/>
</dbReference>
<dbReference type="CDD" id="cd00038">
    <property type="entry name" value="CAP_ED"/>
    <property type="match status" value="2"/>
</dbReference>
<dbReference type="InterPro" id="IPR000595">
    <property type="entry name" value="cNMP-bd_dom"/>
</dbReference>
<feature type="domain" description="Cyclic nucleotide-binding" evidence="11">
    <location>
        <begin position="79"/>
        <end position="211"/>
    </location>
</feature>
<evidence type="ECO:0000256" key="6">
    <source>
        <dbReference type="ARBA" id="ARBA00022741"/>
    </source>
</evidence>
<comment type="similarity">
    <text evidence="1 8">Belongs to the cAMP-dependent kinase regulatory chain family.</text>
</comment>
<feature type="binding site" evidence="9">
    <location>
        <position position="291"/>
    </location>
    <ligand>
        <name>3',5'-cyclic AMP</name>
        <dbReference type="ChEBI" id="CHEBI:58165"/>
        <label>2</label>
    </ligand>
</feature>
<keyword evidence="3" id="KW-0597">Phosphoprotein</keyword>
<comment type="subunit">
    <text evidence="8">Tetramer, composed of 2 regulatory (R) and 2 catalytic (C) subunits. In the presence of cAMP it dissociates into 2 active monomeric C subunits and an R dimer.</text>
</comment>
<feature type="compositionally biased region" description="Polar residues" evidence="10">
    <location>
        <begin position="7"/>
        <end position="17"/>
    </location>
</feature>
<feature type="compositionally biased region" description="Polar residues" evidence="10">
    <location>
        <begin position="353"/>
        <end position="365"/>
    </location>
</feature>
<evidence type="ECO:0000256" key="3">
    <source>
        <dbReference type="ARBA" id="ARBA00022553"/>
    </source>
</evidence>
<dbReference type="PROSITE" id="PS50042">
    <property type="entry name" value="CNMP_BINDING_3"/>
    <property type="match status" value="2"/>
</dbReference>
<dbReference type="GO" id="GO:0030552">
    <property type="term" value="F:cAMP binding"/>
    <property type="evidence" value="ECO:0007669"/>
    <property type="project" value="UniProtKB-KW"/>
</dbReference>
<reference evidence="12" key="1">
    <citation type="submission" date="2023-02" db="EMBL/GenBank/DDBJ databases">
        <title>Mating type loci evolution in Malassezia.</title>
        <authorList>
            <person name="Coelho M.A."/>
        </authorList>
    </citation>
    <scope>NUCLEOTIDE SEQUENCE</scope>
    <source>
        <strain evidence="12">CBS 14136</strain>
    </source>
</reference>
<evidence type="ECO:0000256" key="4">
    <source>
        <dbReference type="ARBA" id="ARBA00022566"/>
    </source>
</evidence>
<evidence type="ECO:0000313" key="13">
    <source>
        <dbReference type="Proteomes" id="UP001214628"/>
    </source>
</evidence>
<dbReference type="EMBL" id="CP118375">
    <property type="protein sequence ID" value="WFD41512.1"/>
    <property type="molecule type" value="Genomic_DNA"/>
</dbReference>
<feature type="binding site" evidence="9">
    <location>
        <position position="170"/>
    </location>
    <ligand>
        <name>3',5'-cyclic AMP</name>
        <dbReference type="ChEBI" id="CHEBI:58165"/>
        <label>1</label>
    </ligand>
</feature>
<dbReference type="InterPro" id="IPR050503">
    <property type="entry name" value="cAMP-dep_PK_reg_su-like"/>
</dbReference>
<dbReference type="SUPFAM" id="SSF51206">
    <property type="entry name" value="cAMP-binding domain-like"/>
    <property type="match status" value="2"/>
</dbReference>
<dbReference type="InterPro" id="IPR018490">
    <property type="entry name" value="cNMP-bd_dom_sf"/>
</dbReference>
<evidence type="ECO:0000256" key="5">
    <source>
        <dbReference type="ARBA" id="ARBA00022737"/>
    </source>
</evidence>
<dbReference type="FunFam" id="2.60.120.10:FF:000039">
    <property type="entry name" value="cAMP-dependent protein kinase regulatory subunit"/>
    <property type="match status" value="1"/>
</dbReference>
<accession>A0AAF0FB03</accession>
<proteinExistence type="inferred from homology"/>
<evidence type="ECO:0000256" key="8">
    <source>
        <dbReference type="PIRNR" id="PIRNR000548"/>
    </source>
</evidence>
<evidence type="ECO:0000256" key="7">
    <source>
        <dbReference type="ARBA" id="ARBA00023149"/>
    </source>
</evidence>
<protein>
    <recommendedName>
        <fullName evidence="2 8">cAMP-dependent protein kinase regulatory subunit</fullName>
    </recommendedName>
</protein>
<dbReference type="GO" id="GO:0034236">
    <property type="term" value="F:protein kinase A catalytic subunit binding"/>
    <property type="evidence" value="ECO:0007669"/>
    <property type="project" value="TreeGrafter"/>
</dbReference>
<dbReference type="SMART" id="SM00100">
    <property type="entry name" value="cNMP"/>
    <property type="match status" value="2"/>
</dbReference>
<dbReference type="Proteomes" id="UP001214628">
    <property type="component" value="Chromosome 1"/>
</dbReference>
<keyword evidence="7 8" id="KW-0114">cAMP</keyword>
<feature type="region of interest" description="Disordered" evidence="10">
    <location>
        <begin position="353"/>
        <end position="373"/>
    </location>
</feature>
<dbReference type="InterPro" id="IPR012198">
    <property type="entry name" value="cAMP_dep_PK_reg_su"/>
</dbReference>
<gene>
    <name evidence="12" type="ORF">MPSI1_000142</name>
</gene>
<dbReference type="PROSITE" id="PS00888">
    <property type="entry name" value="CNMP_BINDING_1"/>
    <property type="match status" value="2"/>
</dbReference>
<keyword evidence="6 8" id="KW-0547">Nucleotide-binding</keyword>
<keyword evidence="4 8" id="KW-0116">cAMP-binding</keyword>
<name>A0AAF0FB03_9BASI</name>
<dbReference type="PANTHER" id="PTHR11635">
    <property type="entry name" value="CAMP-DEPENDENT PROTEIN KINASE REGULATORY CHAIN"/>
    <property type="match status" value="1"/>
</dbReference>
<dbReference type="PROSITE" id="PS00889">
    <property type="entry name" value="CNMP_BINDING_2"/>
    <property type="match status" value="2"/>
</dbReference>
<dbReference type="GO" id="GO:0005952">
    <property type="term" value="C:cAMP-dependent protein kinase complex"/>
    <property type="evidence" value="ECO:0007669"/>
    <property type="project" value="InterPro"/>
</dbReference>
<keyword evidence="5" id="KW-0677">Repeat</keyword>
<dbReference type="PIRSF" id="PIRSF000548">
    <property type="entry name" value="PK_regulatory"/>
    <property type="match status" value="1"/>
</dbReference>
<feature type="domain" description="Cyclic nucleotide-binding" evidence="11">
    <location>
        <begin position="214"/>
        <end position="337"/>
    </location>
</feature>